<dbReference type="EMBL" id="CAJNOG010000018">
    <property type="protein sequence ID" value="CAF0768213.1"/>
    <property type="molecule type" value="Genomic_DNA"/>
</dbReference>
<keyword evidence="6 7" id="KW-0539">Nucleus</keyword>
<keyword evidence="5" id="KW-0804">Transcription</keyword>
<feature type="compositionally biased region" description="Polar residues" evidence="8">
    <location>
        <begin position="438"/>
        <end position="448"/>
    </location>
</feature>
<dbReference type="Proteomes" id="UP000663845">
    <property type="component" value="Unassembled WGS sequence"/>
</dbReference>
<dbReference type="GO" id="GO:0045893">
    <property type="term" value="P:positive regulation of DNA-templated transcription"/>
    <property type="evidence" value="ECO:0007669"/>
    <property type="project" value="InterPro"/>
</dbReference>
<keyword evidence="2" id="KW-0217">Developmental protein</keyword>
<dbReference type="CDD" id="cd20192">
    <property type="entry name" value="T-box_TBXT_TBX19-like"/>
    <property type="match status" value="1"/>
</dbReference>
<evidence type="ECO:0000256" key="5">
    <source>
        <dbReference type="ARBA" id="ARBA00023163"/>
    </source>
</evidence>
<evidence type="ECO:0000313" key="10">
    <source>
        <dbReference type="EMBL" id="CAF0768213.1"/>
    </source>
</evidence>
<dbReference type="GO" id="GO:0000978">
    <property type="term" value="F:RNA polymerase II cis-regulatory region sequence-specific DNA binding"/>
    <property type="evidence" value="ECO:0007669"/>
    <property type="project" value="InterPro"/>
</dbReference>
<proteinExistence type="predicted"/>
<dbReference type="PANTHER" id="PTHR11267">
    <property type="entry name" value="T-BOX PROTEIN-RELATED"/>
    <property type="match status" value="1"/>
</dbReference>
<accession>A0A813QKJ0</accession>
<dbReference type="PRINTS" id="PR00938">
    <property type="entry name" value="BRACHYURY"/>
</dbReference>
<dbReference type="InterPro" id="IPR036960">
    <property type="entry name" value="T-box_sf"/>
</dbReference>
<dbReference type="AlphaFoldDB" id="A0A813QKJ0"/>
<dbReference type="GO" id="GO:0001708">
    <property type="term" value="P:cell fate specification"/>
    <property type="evidence" value="ECO:0007669"/>
    <property type="project" value="TreeGrafter"/>
</dbReference>
<dbReference type="GO" id="GO:0005634">
    <property type="term" value="C:nucleus"/>
    <property type="evidence" value="ECO:0007669"/>
    <property type="project" value="UniProtKB-SubCell"/>
</dbReference>
<keyword evidence="4 7" id="KW-0238">DNA-binding</keyword>
<dbReference type="InterPro" id="IPR018186">
    <property type="entry name" value="TF_T-box_CS"/>
</dbReference>
<dbReference type="PRINTS" id="PR00937">
    <property type="entry name" value="TBOX"/>
</dbReference>
<evidence type="ECO:0000256" key="1">
    <source>
        <dbReference type="ARBA" id="ARBA00004123"/>
    </source>
</evidence>
<dbReference type="InterPro" id="IPR002070">
    <property type="entry name" value="TF_Brachyury"/>
</dbReference>
<evidence type="ECO:0000256" key="7">
    <source>
        <dbReference type="PROSITE-ProRule" id="PRU00201"/>
    </source>
</evidence>
<organism evidence="10 11">
    <name type="scientific">Adineta steineri</name>
    <dbReference type="NCBI Taxonomy" id="433720"/>
    <lineage>
        <taxon>Eukaryota</taxon>
        <taxon>Metazoa</taxon>
        <taxon>Spiralia</taxon>
        <taxon>Gnathifera</taxon>
        <taxon>Rotifera</taxon>
        <taxon>Eurotatoria</taxon>
        <taxon>Bdelloidea</taxon>
        <taxon>Adinetida</taxon>
        <taxon>Adinetidae</taxon>
        <taxon>Adineta</taxon>
    </lineage>
</organism>
<evidence type="ECO:0000256" key="3">
    <source>
        <dbReference type="ARBA" id="ARBA00023015"/>
    </source>
</evidence>
<keyword evidence="3" id="KW-0805">Transcription regulation</keyword>
<comment type="subcellular location">
    <subcellularLocation>
        <location evidence="1 7">Nucleus</location>
    </subcellularLocation>
</comment>
<evidence type="ECO:0000256" key="2">
    <source>
        <dbReference type="ARBA" id="ARBA00022473"/>
    </source>
</evidence>
<dbReference type="GO" id="GO:0000981">
    <property type="term" value="F:DNA-binding transcription factor activity, RNA polymerase II-specific"/>
    <property type="evidence" value="ECO:0007669"/>
    <property type="project" value="TreeGrafter"/>
</dbReference>
<dbReference type="Gene3D" id="2.60.40.820">
    <property type="entry name" value="Transcription factor, T-box"/>
    <property type="match status" value="1"/>
</dbReference>
<reference evidence="10" key="1">
    <citation type="submission" date="2021-02" db="EMBL/GenBank/DDBJ databases">
        <authorList>
            <person name="Nowell W R."/>
        </authorList>
    </citation>
    <scope>NUCLEOTIDE SEQUENCE</scope>
</reference>
<dbReference type="GO" id="GO:0003007">
    <property type="term" value="P:heart morphogenesis"/>
    <property type="evidence" value="ECO:0007669"/>
    <property type="project" value="TreeGrafter"/>
</dbReference>
<comment type="caution">
    <text evidence="10">The sequence shown here is derived from an EMBL/GenBank/DDBJ whole genome shotgun (WGS) entry which is preliminary data.</text>
</comment>
<dbReference type="GO" id="GO:0000785">
    <property type="term" value="C:chromatin"/>
    <property type="evidence" value="ECO:0007669"/>
    <property type="project" value="TreeGrafter"/>
</dbReference>
<feature type="region of interest" description="Disordered" evidence="8">
    <location>
        <begin position="423"/>
        <end position="448"/>
    </location>
</feature>
<dbReference type="SMART" id="SM00425">
    <property type="entry name" value="TBOX"/>
    <property type="match status" value="1"/>
</dbReference>
<dbReference type="SUPFAM" id="SSF49417">
    <property type="entry name" value="p53-like transcription factors"/>
    <property type="match status" value="1"/>
</dbReference>
<dbReference type="InterPro" id="IPR001699">
    <property type="entry name" value="TF_T-box"/>
</dbReference>
<dbReference type="Pfam" id="PF00907">
    <property type="entry name" value="T-box"/>
    <property type="match status" value="1"/>
</dbReference>
<dbReference type="InterPro" id="IPR046360">
    <property type="entry name" value="T-box_DNA-bd"/>
</dbReference>
<dbReference type="GO" id="GO:0001707">
    <property type="term" value="P:mesoderm formation"/>
    <property type="evidence" value="ECO:0007669"/>
    <property type="project" value="TreeGrafter"/>
</dbReference>
<protein>
    <recommendedName>
        <fullName evidence="9">T-box domain-containing protein</fullName>
    </recommendedName>
</protein>
<dbReference type="InterPro" id="IPR008967">
    <property type="entry name" value="p53-like_TF_DNA-bd_sf"/>
</dbReference>
<evidence type="ECO:0000259" key="9">
    <source>
        <dbReference type="PROSITE" id="PS50252"/>
    </source>
</evidence>
<name>A0A813QKJ0_9BILA</name>
<gene>
    <name evidence="10" type="ORF">JYZ213_LOCUS3463</name>
</gene>
<dbReference type="PROSITE" id="PS01283">
    <property type="entry name" value="TBOX_1"/>
    <property type="match status" value="1"/>
</dbReference>
<evidence type="ECO:0000313" key="11">
    <source>
        <dbReference type="Proteomes" id="UP000663845"/>
    </source>
</evidence>
<dbReference type="PROSITE" id="PS50252">
    <property type="entry name" value="TBOX_3"/>
    <property type="match status" value="1"/>
</dbReference>
<sequence length="448" mass="50988">MQQPQQHQAHQHGKYQHPQIQYLMKPEYNGENITISLQNVDLWRRFHGLTNEMIVTKAGRRMFPIVAISIRGLEPEKMYTVELSFDQIDAHRWRYVSGQWQPGTKPDPPVQRIPYQHPDSPNYGETWMRDTVSFSKVKLTNKTNQTGPCQVVLNSLHKYKPKIAIIDVMLKKKIYETSFTETEFIAVTAYQNDEVTALKIKYNPFAKAFLDTGNNKRDERDMMMLEEQSTNGHNYVSPFAHHSIDERDMMMLEEQSTNGHNYVSPFAHHSMFFPHQSSPMNTGGPERLKFQSYRSSPYTYSQIQLKSSPTDVFQTKLDPYPSTSNSPFDPTLFYTQTTPTNIPCSSSSPLSPNTAAAAAYYSNQYYSSPASYYFPYGTTPSSTSHHPFMAPLTCPLNNGTSSSSPLSPSFLHLQQPVAIVPNLSNHSASSSPKEHENLLTTTHNTGQY</sequence>
<evidence type="ECO:0000256" key="6">
    <source>
        <dbReference type="ARBA" id="ARBA00023242"/>
    </source>
</evidence>
<feature type="domain" description="T-box" evidence="9">
    <location>
        <begin position="37"/>
        <end position="211"/>
    </location>
</feature>
<comment type="caution">
    <text evidence="7">Lacks conserved residue(s) required for the propagation of feature annotation.</text>
</comment>
<dbReference type="PANTHER" id="PTHR11267:SF106">
    <property type="entry name" value="T-RELATED PROTEIN"/>
    <property type="match status" value="1"/>
</dbReference>
<evidence type="ECO:0000256" key="8">
    <source>
        <dbReference type="SAM" id="MobiDB-lite"/>
    </source>
</evidence>
<evidence type="ECO:0000256" key="4">
    <source>
        <dbReference type="ARBA" id="ARBA00023125"/>
    </source>
</evidence>